<name>A0AAW1GX47_SAPOF</name>
<evidence type="ECO:0000256" key="4">
    <source>
        <dbReference type="ARBA" id="ARBA00022801"/>
    </source>
</evidence>
<protein>
    <recommendedName>
        <fullName evidence="8">Peptidase M48 domain-containing protein</fullName>
    </recommendedName>
</protein>
<dbReference type="Gene3D" id="3.30.2010.10">
    <property type="entry name" value="Metalloproteases ('zincins'), catalytic domain"/>
    <property type="match status" value="1"/>
</dbReference>
<dbReference type="CDD" id="cd07331">
    <property type="entry name" value="M48C_Oma1_like"/>
    <property type="match status" value="1"/>
</dbReference>
<keyword evidence="3" id="KW-0479">Metal-binding</keyword>
<dbReference type="GO" id="GO:0046872">
    <property type="term" value="F:metal ion binding"/>
    <property type="evidence" value="ECO:0007669"/>
    <property type="project" value="UniProtKB-KW"/>
</dbReference>
<evidence type="ECO:0000256" key="6">
    <source>
        <dbReference type="ARBA" id="ARBA00023049"/>
    </source>
</evidence>
<evidence type="ECO:0000313" key="9">
    <source>
        <dbReference type="EMBL" id="KAK9665604.1"/>
    </source>
</evidence>
<dbReference type="InterPro" id="IPR001915">
    <property type="entry name" value="Peptidase_M48"/>
</dbReference>
<reference evidence="9" key="1">
    <citation type="submission" date="2024-03" db="EMBL/GenBank/DDBJ databases">
        <title>WGS assembly of Saponaria officinalis var. Norfolk2.</title>
        <authorList>
            <person name="Jenkins J."/>
            <person name="Shu S."/>
            <person name="Grimwood J."/>
            <person name="Barry K."/>
            <person name="Goodstein D."/>
            <person name="Schmutz J."/>
            <person name="Leebens-Mack J."/>
            <person name="Osbourn A."/>
        </authorList>
    </citation>
    <scope>NUCLEOTIDE SEQUENCE [LARGE SCALE GENOMIC DNA]</scope>
    <source>
        <strain evidence="9">JIC</strain>
    </source>
</reference>
<evidence type="ECO:0000259" key="8">
    <source>
        <dbReference type="Pfam" id="PF01435"/>
    </source>
</evidence>
<proteinExistence type="predicted"/>
<dbReference type="Pfam" id="PF01435">
    <property type="entry name" value="Peptidase_M48"/>
    <property type="match status" value="1"/>
</dbReference>
<dbReference type="GO" id="GO:0004222">
    <property type="term" value="F:metalloendopeptidase activity"/>
    <property type="evidence" value="ECO:0007669"/>
    <property type="project" value="InterPro"/>
</dbReference>
<sequence>MNWYKKSRFAYNSIRNFNFKNPRINPNNYPSCFSNLKSNCVVGSNSIPSKLGFCNNGFKFNQSSSNYSSCYPNFKSNGVVGSNSISSKLGFCKNGIKSNQSSLISGVSRRNYYVDRKQVYHFKPRGYKGWIQNPRNMFIIIVIGGSLGITIYYGNSEIVPYTKRKHFVLLSRGLEKQIGEHQFNEMKKSFRGKILPALHPESVRVRLIAKDIIEALQRGLSHERVWSDPGYGLEGGGRVEGDGHETLKALSEETEEGVLEDWRRKEEVLDDSWVKDSRKKGGKSGVKASTEHLEGMKWEVLVVNEPVVNAFCLPGGKIVVFTGLLKHFKSDAEVATIIGHEIGHAIARHSAEQITKNMWFAVLQLVLYQFVTPDLVNAMSNLLLRLPFSRKMEIEADYIGLLLIASAGYDPRAAPQVYEKLGKVTGESAMRDYLSTHPSGKKRAQLLAQAQVMDEALSLYREAVAGRGIEGFL</sequence>
<feature type="domain" description="Peptidase M48" evidence="8">
    <location>
        <begin position="293"/>
        <end position="448"/>
    </location>
</feature>
<evidence type="ECO:0000313" key="10">
    <source>
        <dbReference type="Proteomes" id="UP001443914"/>
    </source>
</evidence>
<keyword evidence="4" id="KW-0378">Hydrolase</keyword>
<dbReference type="PANTHER" id="PTHR22726">
    <property type="entry name" value="METALLOENDOPEPTIDASE OMA1"/>
    <property type="match status" value="1"/>
</dbReference>
<keyword evidence="5" id="KW-0862">Zinc</keyword>
<gene>
    <name evidence="9" type="ORF">RND81_14G122800</name>
</gene>
<keyword evidence="2" id="KW-0645">Protease</keyword>
<organism evidence="9 10">
    <name type="scientific">Saponaria officinalis</name>
    <name type="common">Common soapwort</name>
    <name type="synonym">Lychnis saponaria</name>
    <dbReference type="NCBI Taxonomy" id="3572"/>
    <lineage>
        <taxon>Eukaryota</taxon>
        <taxon>Viridiplantae</taxon>
        <taxon>Streptophyta</taxon>
        <taxon>Embryophyta</taxon>
        <taxon>Tracheophyta</taxon>
        <taxon>Spermatophyta</taxon>
        <taxon>Magnoliopsida</taxon>
        <taxon>eudicotyledons</taxon>
        <taxon>Gunneridae</taxon>
        <taxon>Pentapetalae</taxon>
        <taxon>Caryophyllales</taxon>
        <taxon>Caryophyllaceae</taxon>
        <taxon>Caryophylleae</taxon>
        <taxon>Saponaria</taxon>
    </lineage>
</organism>
<feature type="transmembrane region" description="Helical" evidence="7">
    <location>
        <begin position="137"/>
        <end position="154"/>
    </location>
</feature>
<keyword evidence="7" id="KW-0812">Transmembrane</keyword>
<dbReference type="Proteomes" id="UP001443914">
    <property type="component" value="Unassembled WGS sequence"/>
</dbReference>
<keyword evidence="7" id="KW-1133">Transmembrane helix</keyword>
<evidence type="ECO:0000256" key="3">
    <source>
        <dbReference type="ARBA" id="ARBA00022723"/>
    </source>
</evidence>
<dbReference type="GO" id="GO:0016020">
    <property type="term" value="C:membrane"/>
    <property type="evidence" value="ECO:0007669"/>
    <property type="project" value="TreeGrafter"/>
</dbReference>
<keyword evidence="7" id="KW-0472">Membrane</keyword>
<dbReference type="AlphaFoldDB" id="A0AAW1GX47"/>
<evidence type="ECO:0000256" key="2">
    <source>
        <dbReference type="ARBA" id="ARBA00022670"/>
    </source>
</evidence>
<dbReference type="PANTHER" id="PTHR22726:SF1">
    <property type="entry name" value="METALLOENDOPEPTIDASE OMA1, MITOCHONDRIAL"/>
    <property type="match status" value="1"/>
</dbReference>
<evidence type="ECO:0000256" key="7">
    <source>
        <dbReference type="SAM" id="Phobius"/>
    </source>
</evidence>
<keyword evidence="10" id="KW-1185">Reference proteome</keyword>
<evidence type="ECO:0000256" key="5">
    <source>
        <dbReference type="ARBA" id="ARBA00022833"/>
    </source>
</evidence>
<keyword evidence="6" id="KW-0482">Metalloprotease</keyword>
<comment type="cofactor">
    <cofactor evidence="1">
        <name>Zn(2+)</name>
        <dbReference type="ChEBI" id="CHEBI:29105"/>
    </cofactor>
</comment>
<accession>A0AAW1GX47</accession>
<dbReference type="GO" id="GO:0051603">
    <property type="term" value="P:proteolysis involved in protein catabolic process"/>
    <property type="evidence" value="ECO:0007669"/>
    <property type="project" value="TreeGrafter"/>
</dbReference>
<comment type="caution">
    <text evidence="9">The sequence shown here is derived from an EMBL/GenBank/DDBJ whole genome shotgun (WGS) entry which is preliminary data.</text>
</comment>
<dbReference type="EMBL" id="JBDFQZ010000014">
    <property type="protein sequence ID" value="KAK9665604.1"/>
    <property type="molecule type" value="Genomic_DNA"/>
</dbReference>
<dbReference type="InterPro" id="IPR051156">
    <property type="entry name" value="Mito/Outer_Membr_Metalloprot"/>
</dbReference>
<evidence type="ECO:0000256" key="1">
    <source>
        <dbReference type="ARBA" id="ARBA00001947"/>
    </source>
</evidence>